<dbReference type="EMBL" id="MG250484">
    <property type="protein sequence ID" value="AUE22990.1"/>
    <property type="molecule type" value="Genomic_DNA"/>
</dbReference>
<organism evidence="1 2">
    <name type="scientific">Citrobacter phage CF1 ERZ-2017</name>
    <dbReference type="NCBI Taxonomy" id="2267236"/>
    <lineage>
        <taxon>Viruses</taxon>
        <taxon>Duplodnaviria</taxon>
        <taxon>Heunggongvirae</taxon>
        <taxon>Uroviricota</taxon>
        <taxon>Caudoviricetes</taxon>
        <taxon>Pantevenvirales</taxon>
        <taxon>Straboviridae</taxon>
        <taxon>Tevenvirinae</taxon>
        <taxon>Moonvirus</taxon>
        <taxon>Moonvirus cf1</taxon>
    </lineage>
</organism>
<name>A0A2H4YFP8_9CAUD</name>
<proteinExistence type="predicted"/>
<gene>
    <name evidence="1" type="ORF">Cf1_00117</name>
</gene>
<sequence length="53" mass="6158">MTTAELKVELEKLVELSEYAMQSYNFGTDEEYINDTEARDNQIGYILDIFGDM</sequence>
<keyword evidence="2" id="KW-1185">Reference proteome</keyword>
<evidence type="ECO:0000313" key="2">
    <source>
        <dbReference type="Proteomes" id="UP000240395"/>
    </source>
</evidence>
<reference evidence="1 2" key="1">
    <citation type="submission" date="2017-10" db="EMBL/GenBank/DDBJ databases">
        <title>Antibacterial composition for extension of chilled fish shelf life and decreasing of risk of food-borne infections, bacteriophage strains for its preparation.</title>
        <authorList>
            <person name="Zulkarneev E.R."/>
            <person name="Aleshkin A.V."/>
            <person name="Rubalsky O.V."/>
            <person name="Kiseleva I.A."/>
            <person name="Rubalskii E.O."/>
            <person name="Lebedev S.N."/>
        </authorList>
    </citation>
    <scope>NUCLEOTIDE SEQUENCE [LARGE SCALE GENOMIC DNA]</scope>
</reference>
<accession>A0A2H4YFP8</accession>
<protein>
    <submittedName>
        <fullName evidence="1">Uncharacterized protein</fullName>
    </submittedName>
</protein>
<evidence type="ECO:0000313" key="1">
    <source>
        <dbReference type="EMBL" id="AUE22990.1"/>
    </source>
</evidence>
<dbReference type="Proteomes" id="UP000240395">
    <property type="component" value="Segment"/>
</dbReference>